<dbReference type="Proteomes" id="UP000095517">
    <property type="component" value="Unassembled WGS sequence"/>
</dbReference>
<evidence type="ECO:0000313" key="8">
    <source>
        <dbReference type="Proteomes" id="UP000095517"/>
    </source>
</evidence>
<evidence type="ECO:0000256" key="1">
    <source>
        <dbReference type="ARBA" id="ARBA00004442"/>
    </source>
</evidence>
<organism evidence="7 8">
    <name type="scientific">Bacteroides finegoldii</name>
    <dbReference type="NCBI Taxonomy" id="338188"/>
    <lineage>
        <taxon>Bacteria</taxon>
        <taxon>Pseudomonadati</taxon>
        <taxon>Bacteroidota</taxon>
        <taxon>Bacteroidia</taxon>
        <taxon>Bacteroidales</taxon>
        <taxon>Bacteroidaceae</taxon>
        <taxon>Bacteroides</taxon>
    </lineage>
</organism>
<dbReference type="InterPro" id="IPR011990">
    <property type="entry name" value="TPR-like_helical_dom_sf"/>
</dbReference>
<comment type="similarity">
    <text evidence="2">Belongs to the SusD family.</text>
</comment>
<dbReference type="Gene3D" id="1.25.40.390">
    <property type="match status" value="1"/>
</dbReference>
<name>A0A174AQZ1_9BACE</name>
<comment type="subcellular location">
    <subcellularLocation>
        <location evidence="1">Cell outer membrane</location>
    </subcellularLocation>
</comment>
<gene>
    <name evidence="7" type="ORF">ERS852397_01039</name>
</gene>
<reference evidence="7 8" key="1">
    <citation type="submission" date="2015-09" db="EMBL/GenBank/DDBJ databases">
        <authorList>
            <consortium name="Pathogen Informatics"/>
        </authorList>
    </citation>
    <scope>NUCLEOTIDE SEQUENCE [LARGE SCALE GENOMIC DNA]</scope>
    <source>
        <strain evidence="7 8">2789STDY5608840</strain>
    </source>
</reference>
<keyword evidence="5" id="KW-0998">Cell outer membrane</keyword>
<evidence type="ECO:0000256" key="4">
    <source>
        <dbReference type="ARBA" id="ARBA00023136"/>
    </source>
</evidence>
<evidence type="ECO:0000256" key="5">
    <source>
        <dbReference type="ARBA" id="ARBA00023237"/>
    </source>
</evidence>
<sequence length="584" mass="65845">MKKSIIYLAISATLTFSGCDYLDDMPYDWAQPDDIFTNEQNYLKPINQVYAYIPEGFNHVGNAFLDAATNDGISTIIDSDIHKLSRGYVTSSNPIEECWNKSYKGIQQAIFARKYLREADLVLQNKTEEDIQTFKDTYCAETECLQALFEFNLLRHYGGFPIVDRIYEVDDPELQTKARDSFKDCVNHIVQLCESAAAVLKVDPEGGNGSYGRMTKGMALAIKAKTLLYAASPLYNRTDNNDPLLGYTDGSDVTERWKLAAKACADVINLNADGTISPNGNKKYNLIALTAAKTYDKIFINANPNPEYILFYTAAKDNALENRHYPPTISKDQGGGTVPSQQLIDAFTMKDGSDYTHSSDGASMYTNRDPRLAAIIGYDGSVYGKNTIYTRISDNTTIDGLNQVKNRSTNTGYYLAKFLDKTLNFGQANVGTVFHLFPMIRLSDILLSYAEAMHHAYGMSADPEGYGLTAIEAVQKIRTRAGFGTNDKFLNGVTDNNFMEKVKQERRIELCFEEHRYFDLRRWMDGNQLREPIIGMKVEENASGLHYTRITVDEARNFKDYMYYHPIPLKVIKESPSIQQNPGW</sequence>
<dbReference type="EMBL" id="CYZH01000004">
    <property type="protein sequence ID" value="CUN90603.1"/>
    <property type="molecule type" value="Genomic_DNA"/>
</dbReference>
<dbReference type="Pfam" id="PF07980">
    <property type="entry name" value="SusD_RagB"/>
    <property type="match status" value="1"/>
</dbReference>
<evidence type="ECO:0000259" key="6">
    <source>
        <dbReference type="Pfam" id="PF07980"/>
    </source>
</evidence>
<evidence type="ECO:0000256" key="2">
    <source>
        <dbReference type="ARBA" id="ARBA00006275"/>
    </source>
</evidence>
<dbReference type="STRING" id="338188.ERS852397_01039"/>
<evidence type="ECO:0000313" key="7">
    <source>
        <dbReference type="EMBL" id="CUN90603.1"/>
    </source>
</evidence>
<feature type="domain" description="RagB/SusD" evidence="6">
    <location>
        <begin position="321"/>
        <end position="584"/>
    </location>
</feature>
<keyword evidence="4" id="KW-0472">Membrane</keyword>
<accession>A0A174AQZ1</accession>
<dbReference type="GO" id="GO:0009279">
    <property type="term" value="C:cell outer membrane"/>
    <property type="evidence" value="ECO:0007669"/>
    <property type="project" value="UniProtKB-SubCell"/>
</dbReference>
<dbReference type="SUPFAM" id="SSF48452">
    <property type="entry name" value="TPR-like"/>
    <property type="match status" value="1"/>
</dbReference>
<dbReference type="AlphaFoldDB" id="A0A174AQZ1"/>
<keyword evidence="3" id="KW-0732">Signal</keyword>
<protein>
    <submittedName>
        <fullName evidence="7">SusD family</fullName>
    </submittedName>
</protein>
<proteinExistence type="inferred from homology"/>
<dbReference type="InterPro" id="IPR012944">
    <property type="entry name" value="SusD_RagB_dom"/>
</dbReference>
<dbReference type="RefSeq" id="WP_004307321.1">
    <property type="nucleotide sequence ID" value="NZ_CABIXA010000004.1"/>
</dbReference>
<dbReference type="PROSITE" id="PS51257">
    <property type="entry name" value="PROKAR_LIPOPROTEIN"/>
    <property type="match status" value="1"/>
</dbReference>
<evidence type="ECO:0000256" key="3">
    <source>
        <dbReference type="ARBA" id="ARBA00022729"/>
    </source>
</evidence>